<keyword evidence="3" id="KW-1185">Reference proteome</keyword>
<evidence type="ECO:0000256" key="1">
    <source>
        <dbReference type="SAM" id="Phobius"/>
    </source>
</evidence>
<dbReference type="RefSeq" id="WP_271792273.1">
    <property type="nucleotide sequence ID" value="NZ_JAQMTU010000078.1"/>
</dbReference>
<sequence>MELFVAIALGTTIFLSPSALLVYAFLKSCEKGRLKTLENLSNHPELVELSEIRNDYSEKIVELDQDSEPIKKKSFLEIMF</sequence>
<keyword evidence="1" id="KW-0812">Transmembrane</keyword>
<dbReference type="Proteomes" id="UP001212123">
    <property type="component" value="Unassembled WGS sequence"/>
</dbReference>
<dbReference type="EMBL" id="JAQMTU010000078">
    <property type="protein sequence ID" value="MDB9487574.1"/>
    <property type="molecule type" value="Genomic_DNA"/>
</dbReference>
<organism evidence="2 3">
    <name type="scientific">Dolichospermum circinale CS-537/01</name>
    <dbReference type="NCBI Taxonomy" id="3021739"/>
    <lineage>
        <taxon>Bacteria</taxon>
        <taxon>Bacillati</taxon>
        <taxon>Cyanobacteriota</taxon>
        <taxon>Cyanophyceae</taxon>
        <taxon>Nostocales</taxon>
        <taxon>Aphanizomenonaceae</taxon>
        <taxon>Dolichospermum</taxon>
        <taxon>Dolichospermum circinale</taxon>
    </lineage>
</organism>
<reference evidence="2 3" key="1">
    <citation type="submission" date="2023-01" db="EMBL/GenBank/DDBJ databases">
        <title>Genomes from the Australian National Cyanobacteria Reference Collection.</title>
        <authorList>
            <person name="Willis A."/>
            <person name="Lee E.M.F."/>
        </authorList>
    </citation>
    <scope>NUCLEOTIDE SEQUENCE [LARGE SCALE GENOMIC DNA]</scope>
    <source>
        <strain evidence="2 3">CS-537/01</strain>
    </source>
</reference>
<feature type="transmembrane region" description="Helical" evidence="1">
    <location>
        <begin position="6"/>
        <end position="26"/>
    </location>
</feature>
<keyword evidence="1" id="KW-1133">Transmembrane helix</keyword>
<evidence type="ECO:0000313" key="3">
    <source>
        <dbReference type="Proteomes" id="UP001212123"/>
    </source>
</evidence>
<protein>
    <submittedName>
        <fullName evidence="2">Uncharacterized protein</fullName>
    </submittedName>
</protein>
<accession>A0ABT5A6K6</accession>
<gene>
    <name evidence="2" type="ORF">PN492_13620</name>
</gene>
<name>A0ABT5A6K6_9CYAN</name>
<keyword evidence="1" id="KW-0472">Membrane</keyword>
<proteinExistence type="predicted"/>
<evidence type="ECO:0000313" key="2">
    <source>
        <dbReference type="EMBL" id="MDB9487574.1"/>
    </source>
</evidence>
<comment type="caution">
    <text evidence="2">The sequence shown here is derived from an EMBL/GenBank/DDBJ whole genome shotgun (WGS) entry which is preliminary data.</text>
</comment>